<dbReference type="InterPro" id="IPR023199">
    <property type="entry name" value="GriE/MELC1_sf"/>
</dbReference>
<evidence type="ECO:0008006" key="7">
    <source>
        <dbReference type="Google" id="ProtNLM"/>
    </source>
</evidence>
<evidence type="ECO:0000313" key="5">
    <source>
        <dbReference type="EMBL" id="GGU29847.1"/>
    </source>
</evidence>
<keyword evidence="2" id="KW-0186">Copper</keyword>
<dbReference type="AlphaFoldDB" id="A0A918HUK5"/>
<dbReference type="Pfam" id="PF06236">
    <property type="entry name" value="MelC1"/>
    <property type="match status" value="1"/>
</dbReference>
<gene>
    <name evidence="5" type="ORF">GCM10010274_16060</name>
</gene>
<dbReference type="GO" id="GO:0005507">
    <property type="term" value="F:copper ion binding"/>
    <property type="evidence" value="ECO:0007669"/>
    <property type="project" value="InterPro"/>
</dbReference>
<reference evidence="5" key="2">
    <citation type="submission" date="2020-09" db="EMBL/GenBank/DDBJ databases">
        <authorList>
            <person name="Sun Q."/>
            <person name="Ohkuma M."/>
        </authorList>
    </citation>
    <scope>NUCLEOTIDE SEQUENCE</scope>
    <source>
        <strain evidence="5">JCM 4391</strain>
    </source>
</reference>
<dbReference type="Proteomes" id="UP000636661">
    <property type="component" value="Unassembled WGS sequence"/>
</dbReference>
<keyword evidence="6" id="KW-1185">Reference proteome</keyword>
<keyword evidence="1 4" id="KW-0732">Signal</keyword>
<dbReference type="InterPro" id="IPR010928">
    <property type="entry name" value="MelC1"/>
</dbReference>
<protein>
    <recommendedName>
        <fullName evidence="7">Tyrosinase co-factor protein</fullName>
    </recommendedName>
</protein>
<feature type="chain" id="PRO_5037564018" description="Tyrosinase co-factor protein" evidence="4">
    <location>
        <begin position="36"/>
        <end position="130"/>
    </location>
</feature>
<evidence type="ECO:0000256" key="2">
    <source>
        <dbReference type="ARBA" id="ARBA00023008"/>
    </source>
</evidence>
<organism evidence="5 6">
    <name type="scientific">Streptomyces lavendofoliae</name>
    <dbReference type="NCBI Taxonomy" id="67314"/>
    <lineage>
        <taxon>Bacteria</taxon>
        <taxon>Bacillati</taxon>
        <taxon>Actinomycetota</taxon>
        <taxon>Actinomycetes</taxon>
        <taxon>Kitasatosporales</taxon>
        <taxon>Streptomycetaceae</taxon>
        <taxon>Streptomyces</taxon>
    </lineage>
</organism>
<comment type="caution">
    <text evidence="5">The sequence shown here is derived from an EMBL/GenBank/DDBJ whole genome shotgun (WGS) entry which is preliminary data.</text>
</comment>
<feature type="region of interest" description="Disordered" evidence="3">
    <location>
        <begin position="40"/>
        <end position="74"/>
    </location>
</feature>
<dbReference type="GO" id="GO:0042438">
    <property type="term" value="P:melanin biosynthetic process"/>
    <property type="evidence" value="ECO:0007669"/>
    <property type="project" value="InterPro"/>
</dbReference>
<evidence type="ECO:0000256" key="3">
    <source>
        <dbReference type="SAM" id="MobiDB-lite"/>
    </source>
</evidence>
<proteinExistence type="predicted"/>
<dbReference type="EMBL" id="BMTP01000003">
    <property type="protein sequence ID" value="GGU29847.1"/>
    <property type="molecule type" value="Genomic_DNA"/>
</dbReference>
<name>A0A918HUK5_9ACTN</name>
<sequence>MSVAQPLSRLLPRRRTVLRSLFALTVTAFTGGALAHVATTRPAGAGPEPGGGFDEMYRGRHIQGRPAPGEGFDVRVDGRPLHLMRRSGGGYLTPVDHYQSYATPLAATRAAVDELGSAQLALGAHHGVRP</sequence>
<dbReference type="Gene3D" id="3.30.1880.10">
    <property type="entry name" value="protein ne1242 domain like"/>
    <property type="match status" value="1"/>
</dbReference>
<feature type="signal peptide" evidence="4">
    <location>
        <begin position="1"/>
        <end position="35"/>
    </location>
</feature>
<evidence type="ECO:0000256" key="1">
    <source>
        <dbReference type="ARBA" id="ARBA00022729"/>
    </source>
</evidence>
<reference evidence="5" key="1">
    <citation type="journal article" date="2014" name="Int. J. Syst. Evol. Microbiol.">
        <title>Complete genome sequence of Corynebacterium casei LMG S-19264T (=DSM 44701T), isolated from a smear-ripened cheese.</title>
        <authorList>
            <consortium name="US DOE Joint Genome Institute (JGI-PGF)"/>
            <person name="Walter F."/>
            <person name="Albersmeier A."/>
            <person name="Kalinowski J."/>
            <person name="Ruckert C."/>
        </authorList>
    </citation>
    <scope>NUCLEOTIDE SEQUENCE</scope>
    <source>
        <strain evidence="5">JCM 4391</strain>
    </source>
</reference>
<evidence type="ECO:0000313" key="6">
    <source>
        <dbReference type="Proteomes" id="UP000636661"/>
    </source>
</evidence>
<evidence type="ECO:0000256" key="4">
    <source>
        <dbReference type="SAM" id="SignalP"/>
    </source>
</evidence>
<accession>A0A918HUK5</accession>
<dbReference type="RefSeq" id="WP_189550007.1">
    <property type="nucleotide sequence ID" value="NZ_BMTP01000003.1"/>
</dbReference>